<gene>
    <name evidence="2" type="ORF">Fuma_04258</name>
</gene>
<feature type="region of interest" description="Disordered" evidence="1">
    <location>
        <begin position="41"/>
        <end position="62"/>
    </location>
</feature>
<proteinExistence type="predicted"/>
<dbReference type="Proteomes" id="UP000187735">
    <property type="component" value="Chromosome"/>
</dbReference>
<sequence length="62" mass="6921">MKRTEAQAIVDDIETLHAVMTPDAVIARKLHLPLQTVQDVAETGRLPTQQPQRTQPSIDFEA</sequence>
<feature type="compositionally biased region" description="Low complexity" evidence="1">
    <location>
        <begin position="47"/>
        <end position="56"/>
    </location>
</feature>
<reference evidence="2 3" key="1">
    <citation type="journal article" date="2016" name="Front. Microbiol.">
        <title>Fuerstia marisgermanicae gen. nov., sp. nov., an Unusual Member of the Phylum Planctomycetes from the German Wadden Sea.</title>
        <authorList>
            <person name="Kohn T."/>
            <person name="Heuer A."/>
            <person name="Jogler M."/>
            <person name="Vollmers J."/>
            <person name="Boedeker C."/>
            <person name="Bunk B."/>
            <person name="Rast P."/>
            <person name="Borchert D."/>
            <person name="Glockner I."/>
            <person name="Freese H.M."/>
            <person name="Klenk H.P."/>
            <person name="Overmann J."/>
            <person name="Kaster A.K."/>
            <person name="Rohde M."/>
            <person name="Wiegand S."/>
            <person name="Jogler C."/>
        </authorList>
    </citation>
    <scope>NUCLEOTIDE SEQUENCE [LARGE SCALE GENOMIC DNA]</scope>
    <source>
        <strain evidence="2 3">NH11</strain>
    </source>
</reference>
<dbReference type="STRING" id="1891926.Fuma_04258"/>
<dbReference type="RefSeq" id="WP_077025897.1">
    <property type="nucleotide sequence ID" value="NZ_CP017641.1"/>
</dbReference>
<accession>A0A1P8WKP3</accession>
<dbReference type="AlphaFoldDB" id="A0A1P8WKP3"/>
<evidence type="ECO:0000313" key="2">
    <source>
        <dbReference type="EMBL" id="APZ94625.1"/>
    </source>
</evidence>
<organism evidence="2 3">
    <name type="scientific">Fuerstiella marisgermanici</name>
    <dbReference type="NCBI Taxonomy" id="1891926"/>
    <lineage>
        <taxon>Bacteria</taxon>
        <taxon>Pseudomonadati</taxon>
        <taxon>Planctomycetota</taxon>
        <taxon>Planctomycetia</taxon>
        <taxon>Planctomycetales</taxon>
        <taxon>Planctomycetaceae</taxon>
        <taxon>Fuerstiella</taxon>
    </lineage>
</organism>
<protein>
    <submittedName>
        <fullName evidence="2">Uncharacterized protein</fullName>
    </submittedName>
</protein>
<name>A0A1P8WKP3_9PLAN</name>
<evidence type="ECO:0000256" key="1">
    <source>
        <dbReference type="SAM" id="MobiDB-lite"/>
    </source>
</evidence>
<dbReference type="KEGG" id="fmr:Fuma_04258"/>
<evidence type="ECO:0000313" key="3">
    <source>
        <dbReference type="Proteomes" id="UP000187735"/>
    </source>
</evidence>
<dbReference type="EMBL" id="CP017641">
    <property type="protein sequence ID" value="APZ94625.1"/>
    <property type="molecule type" value="Genomic_DNA"/>
</dbReference>
<keyword evidence="3" id="KW-1185">Reference proteome</keyword>